<feature type="repeat" description="PPR" evidence="3">
    <location>
        <begin position="478"/>
        <end position="512"/>
    </location>
</feature>
<feature type="repeat" description="PPR" evidence="3">
    <location>
        <begin position="513"/>
        <end position="548"/>
    </location>
</feature>
<protein>
    <recommendedName>
        <fullName evidence="7">Pentacotripeptide-repeat region of PRORP domain-containing protein</fullName>
    </recommendedName>
</protein>
<evidence type="ECO:0000256" key="1">
    <source>
        <dbReference type="ARBA" id="ARBA00007626"/>
    </source>
</evidence>
<gene>
    <name evidence="5" type="ORF">PRUPE_6G365500</name>
</gene>
<feature type="repeat" description="PPR" evidence="3">
    <location>
        <begin position="231"/>
        <end position="265"/>
    </location>
</feature>
<sequence length="576" mass="64122">MWRSVVTARASLSTQAAQKLCATRNHKVLSSKTLTLVDQSPHFPTRLSLCQTRRFLSQLSENPSDSDSAEGQQLSVDFGENGDTHRENLTPGNGLVGEEKGDTQMNMFSPPAVELGEVEEVYEIDLEQLESLLSLLQSSADGCLESSFDGLNLTLHPEFVIKVVETPLVLGENLIRFFKWALKEKPEFGVTTHILDALVRATCSGLVRKRDVYYLWDLVKEVGEKENTVVHVEILNALISSFSKLGKGKAALEVFNKFGDFGCVPNADTYYFTIEALCRRSIFGWAQSVCEKMLDAGILPDGEKVGRIISWFCKGKKAKDAHLVYSSAANVKKQYLPPASVYFLISSLCREDETVKLALDMLDDFAGEARKYAIKPFSAVVRGLCRTKDVDGAKKLLLEMTMKGPPPGNAVFNMVINCYCKAGDMGEAIEMMNLMKSRGLKPDVYTYTVIMSGYTNGGQMEEACKILSEAKNKHPKLSPVTYHTLIRGYCKLEEFDKGLKLLREMKDSGVQPNVDEYNKLIQSLCLKALDWETAEKLLEEMKDNGLHLNGITRGLIKAVKELKEEKIETENVVAEA</sequence>
<feature type="repeat" description="PPR" evidence="3">
    <location>
        <begin position="373"/>
        <end position="407"/>
    </location>
</feature>
<accession>A0A251P174</accession>
<feature type="region of interest" description="Disordered" evidence="4">
    <location>
        <begin position="59"/>
        <end position="96"/>
    </location>
</feature>
<feature type="compositionally biased region" description="Polar residues" evidence="4">
    <location>
        <begin position="59"/>
        <end position="75"/>
    </location>
</feature>
<organism evidence="5 6">
    <name type="scientific">Prunus persica</name>
    <name type="common">Peach</name>
    <name type="synonym">Amygdalus persica</name>
    <dbReference type="NCBI Taxonomy" id="3760"/>
    <lineage>
        <taxon>Eukaryota</taxon>
        <taxon>Viridiplantae</taxon>
        <taxon>Streptophyta</taxon>
        <taxon>Embryophyta</taxon>
        <taxon>Tracheophyta</taxon>
        <taxon>Spermatophyta</taxon>
        <taxon>Magnoliopsida</taxon>
        <taxon>eudicotyledons</taxon>
        <taxon>Gunneridae</taxon>
        <taxon>Pentapetalae</taxon>
        <taxon>rosids</taxon>
        <taxon>fabids</taxon>
        <taxon>Rosales</taxon>
        <taxon>Rosaceae</taxon>
        <taxon>Amygdaloideae</taxon>
        <taxon>Amygdaleae</taxon>
        <taxon>Prunus</taxon>
    </lineage>
</organism>
<dbReference type="PROSITE" id="PS51375">
    <property type="entry name" value="PPR"/>
    <property type="match status" value="6"/>
</dbReference>
<evidence type="ECO:0000256" key="3">
    <source>
        <dbReference type="PROSITE-ProRule" id="PRU00708"/>
    </source>
</evidence>
<dbReference type="Gramene" id="ONI05276">
    <property type="protein sequence ID" value="ONI05276"/>
    <property type="gene ID" value="PRUPE_6G365500"/>
</dbReference>
<evidence type="ECO:0000313" key="6">
    <source>
        <dbReference type="Proteomes" id="UP000006882"/>
    </source>
</evidence>
<evidence type="ECO:0000256" key="2">
    <source>
        <dbReference type="ARBA" id="ARBA00022737"/>
    </source>
</evidence>
<dbReference type="Pfam" id="PF01535">
    <property type="entry name" value="PPR"/>
    <property type="match status" value="1"/>
</dbReference>
<dbReference type="Gene3D" id="1.25.40.10">
    <property type="entry name" value="Tetratricopeptide repeat domain"/>
    <property type="match status" value="3"/>
</dbReference>
<dbReference type="PANTHER" id="PTHR47941">
    <property type="entry name" value="PENTATRICOPEPTIDE REPEAT-CONTAINING PROTEIN 3, MITOCHONDRIAL"/>
    <property type="match status" value="1"/>
</dbReference>
<evidence type="ECO:0000256" key="4">
    <source>
        <dbReference type="SAM" id="MobiDB-lite"/>
    </source>
</evidence>
<dbReference type="Proteomes" id="UP000006882">
    <property type="component" value="Chromosome G6"/>
</dbReference>
<dbReference type="AlphaFoldDB" id="A0A251P174"/>
<feature type="repeat" description="PPR" evidence="3">
    <location>
        <begin position="408"/>
        <end position="442"/>
    </location>
</feature>
<keyword evidence="6" id="KW-1185">Reference proteome</keyword>
<reference evidence="5 6" key="1">
    <citation type="journal article" date="2013" name="Nat. Genet.">
        <title>The high-quality draft genome of peach (Prunus persica) identifies unique patterns of genetic diversity, domestication and genome evolution.</title>
        <authorList>
            <consortium name="International Peach Genome Initiative"/>
            <person name="Verde I."/>
            <person name="Abbott A.G."/>
            <person name="Scalabrin S."/>
            <person name="Jung S."/>
            <person name="Shu S."/>
            <person name="Marroni F."/>
            <person name="Zhebentyayeva T."/>
            <person name="Dettori M.T."/>
            <person name="Grimwood J."/>
            <person name="Cattonaro F."/>
            <person name="Zuccolo A."/>
            <person name="Rossini L."/>
            <person name="Jenkins J."/>
            <person name="Vendramin E."/>
            <person name="Meisel L.A."/>
            <person name="Decroocq V."/>
            <person name="Sosinski B."/>
            <person name="Prochnik S."/>
            <person name="Mitros T."/>
            <person name="Policriti A."/>
            <person name="Cipriani G."/>
            <person name="Dondini L."/>
            <person name="Ficklin S."/>
            <person name="Goodstein D.M."/>
            <person name="Xuan P."/>
            <person name="Del Fabbro C."/>
            <person name="Aramini V."/>
            <person name="Copetti D."/>
            <person name="Gonzalez S."/>
            <person name="Horner D.S."/>
            <person name="Falchi R."/>
            <person name="Lucas S."/>
            <person name="Mica E."/>
            <person name="Maldonado J."/>
            <person name="Lazzari B."/>
            <person name="Bielenberg D."/>
            <person name="Pirona R."/>
            <person name="Miculan M."/>
            <person name="Barakat A."/>
            <person name="Testolin R."/>
            <person name="Stella A."/>
            <person name="Tartarini S."/>
            <person name="Tonutti P."/>
            <person name="Arus P."/>
            <person name="Orellana A."/>
            <person name="Wells C."/>
            <person name="Main D."/>
            <person name="Vizzotto G."/>
            <person name="Silva H."/>
            <person name="Salamini F."/>
            <person name="Schmutz J."/>
            <person name="Morgante M."/>
            <person name="Rokhsar D.S."/>
        </authorList>
    </citation>
    <scope>NUCLEOTIDE SEQUENCE [LARGE SCALE GENOMIC DNA]</scope>
    <source>
        <strain evidence="6">cv. Nemared</strain>
    </source>
</reference>
<evidence type="ECO:0000313" key="5">
    <source>
        <dbReference type="EMBL" id="ONI05276.1"/>
    </source>
</evidence>
<proteinExistence type="inferred from homology"/>
<dbReference type="OrthoDB" id="185373at2759"/>
<keyword evidence="2" id="KW-0677">Repeat</keyword>
<dbReference type="NCBIfam" id="TIGR00756">
    <property type="entry name" value="PPR"/>
    <property type="match status" value="5"/>
</dbReference>
<dbReference type="SMR" id="A0A251P174"/>
<dbReference type="InterPro" id="IPR002885">
    <property type="entry name" value="PPR_rpt"/>
</dbReference>
<dbReference type="GO" id="GO:0003729">
    <property type="term" value="F:mRNA binding"/>
    <property type="evidence" value="ECO:0000318"/>
    <property type="project" value="GO_Central"/>
</dbReference>
<dbReference type="EMBL" id="CM007656">
    <property type="protein sequence ID" value="ONI05276.1"/>
    <property type="molecule type" value="Genomic_DNA"/>
</dbReference>
<dbReference type="eggNOG" id="KOG4197">
    <property type="taxonomic scope" value="Eukaryota"/>
</dbReference>
<feature type="repeat" description="PPR" evidence="3">
    <location>
        <begin position="443"/>
        <end position="477"/>
    </location>
</feature>
<dbReference type="InterPro" id="IPR011990">
    <property type="entry name" value="TPR-like_helical_dom_sf"/>
</dbReference>
<dbReference type="STRING" id="3760.A0A251P174"/>
<evidence type="ECO:0008006" key="7">
    <source>
        <dbReference type="Google" id="ProtNLM"/>
    </source>
</evidence>
<dbReference type="SUPFAM" id="SSF81901">
    <property type="entry name" value="HCP-like"/>
    <property type="match status" value="1"/>
</dbReference>
<name>A0A251P174_PRUPE</name>
<dbReference type="Pfam" id="PF13041">
    <property type="entry name" value="PPR_2"/>
    <property type="match status" value="3"/>
</dbReference>
<comment type="similarity">
    <text evidence="1">Belongs to the PPR family. P subfamily.</text>
</comment>